<evidence type="ECO:0000313" key="3">
    <source>
        <dbReference type="Proteomes" id="UP000032309"/>
    </source>
</evidence>
<evidence type="ECO:0000313" key="2">
    <source>
        <dbReference type="EMBL" id="GAN34961.1"/>
    </source>
</evidence>
<accession>A0ABQ0K1L9</accession>
<evidence type="ECO:0000256" key="1">
    <source>
        <dbReference type="SAM" id="Phobius"/>
    </source>
</evidence>
<keyword evidence="1" id="KW-1133">Transmembrane helix</keyword>
<dbReference type="Proteomes" id="UP000032309">
    <property type="component" value="Unassembled WGS sequence"/>
</dbReference>
<sequence>MKQYKNSGNSIFYLKAFMNSFSTKLGELKRVLYPLFLRFGIFACIIVFAIWGIKRIWCSLTDLNIFKVSPSTFSFNTPSWVNDNFSEDIKHIETLNERYDMYENNLTQKIADVYGGIVVVKKVDSIKRVFPNKLNIKLVLRKPVALIKNGSNAYLVDDECVLLPKEYYKLQNVEYDSPCIQSNKLARLPLYGSKWNDKGIEAGIELVKFLRANNIHNLFKVVAVDVSNVCKRRFTGKSDIVLWTESNTQIRWGCSSLCNEPNELSDEEKLQNLLSIARIEGTNLKQMEYVDVRWKKPLGKRWAKVDVSTEER</sequence>
<organism evidence="2 3">
    <name type="scientific">Candidatus Brocadia sinica JPN1</name>
    <dbReference type="NCBI Taxonomy" id="1197129"/>
    <lineage>
        <taxon>Bacteria</taxon>
        <taxon>Pseudomonadati</taxon>
        <taxon>Planctomycetota</taxon>
        <taxon>Candidatus Brocadiia</taxon>
        <taxon>Candidatus Brocadiales</taxon>
        <taxon>Candidatus Brocadiaceae</taxon>
        <taxon>Candidatus Brocadia</taxon>
    </lineage>
</organism>
<comment type="caution">
    <text evidence="2">The sequence shown here is derived from an EMBL/GenBank/DDBJ whole genome shotgun (WGS) entry which is preliminary data.</text>
</comment>
<dbReference type="RefSeq" id="WP_052564912.1">
    <property type="nucleotide sequence ID" value="NZ_BAFN01000001.1"/>
</dbReference>
<keyword evidence="3" id="KW-1185">Reference proteome</keyword>
<reference evidence="3" key="1">
    <citation type="journal article" date="2015" name="Genome Announc.">
        <title>Draft Genome Sequence of an Anaerobic Ammonium-Oxidizing Bacterium, "Candidatus Brocadia sinica".</title>
        <authorList>
            <person name="Oshiki M."/>
            <person name="Shinyako-Hata K."/>
            <person name="Satoh H."/>
            <person name="Okabe S."/>
        </authorList>
    </citation>
    <scope>NUCLEOTIDE SEQUENCE [LARGE SCALE GENOMIC DNA]</scope>
    <source>
        <strain evidence="3">JPN1</strain>
    </source>
</reference>
<keyword evidence="1" id="KW-0812">Transmembrane</keyword>
<name>A0ABQ0K1L9_9BACT</name>
<protein>
    <recommendedName>
        <fullName evidence="4">Cell division protein FtsQ</fullName>
    </recommendedName>
</protein>
<proteinExistence type="predicted"/>
<keyword evidence="1" id="KW-0472">Membrane</keyword>
<evidence type="ECO:0008006" key="4">
    <source>
        <dbReference type="Google" id="ProtNLM"/>
    </source>
</evidence>
<gene>
    <name evidence="2" type="ORF">BROSI_A3505</name>
</gene>
<feature type="transmembrane region" description="Helical" evidence="1">
    <location>
        <begin position="31"/>
        <end position="53"/>
    </location>
</feature>
<dbReference type="EMBL" id="BAFN01000001">
    <property type="protein sequence ID" value="GAN34961.1"/>
    <property type="molecule type" value="Genomic_DNA"/>
</dbReference>